<dbReference type="InterPro" id="IPR017981">
    <property type="entry name" value="GPCR_2-like_7TM"/>
</dbReference>
<evidence type="ECO:0000313" key="14">
    <source>
        <dbReference type="EMBL" id="ELU13346.1"/>
    </source>
</evidence>
<dbReference type="InterPro" id="IPR038081">
    <property type="entry name" value="CalX-like_sf"/>
</dbReference>
<dbReference type="Pfam" id="PF00002">
    <property type="entry name" value="7tm_2"/>
    <property type="match status" value="1"/>
</dbReference>
<dbReference type="PROSITE" id="PS50221">
    <property type="entry name" value="GAIN_B"/>
    <property type="match status" value="1"/>
</dbReference>
<feature type="domain" description="GAIN-B" evidence="12">
    <location>
        <begin position="580"/>
        <end position="741"/>
    </location>
</feature>
<dbReference type="GO" id="GO:0071277">
    <property type="term" value="P:cellular response to calcium ion"/>
    <property type="evidence" value="ECO:0007669"/>
    <property type="project" value="TreeGrafter"/>
</dbReference>
<feature type="signal peptide" evidence="11">
    <location>
        <begin position="1"/>
        <end position="17"/>
    </location>
</feature>
<dbReference type="PANTHER" id="PTHR46682">
    <property type="entry name" value="ADHESION G-PROTEIN COUPLED RECEPTOR V1"/>
    <property type="match status" value="1"/>
</dbReference>
<dbReference type="InterPro" id="IPR046338">
    <property type="entry name" value="GAIN_dom_sf"/>
</dbReference>
<protein>
    <submittedName>
        <fullName evidence="14 15">Uncharacterized protein</fullName>
    </submittedName>
</protein>
<dbReference type="Proteomes" id="UP000014760">
    <property type="component" value="Unassembled WGS sequence"/>
</dbReference>
<evidence type="ECO:0000256" key="4">
    <source>
        <dbReference type="ARBA" id="ARBA00022737"/>
    </source>
</evidence>
<organism evidence="14">
    <name type="scientific">Capitella teleta</name>
    <name type="common">Polychaete worm</name>
    <dbReference type="NCBI Taxonomy" id="283909"/>
    <lineage>
        <taxon>Eukaryota</taxon>
        <taxon>Metazoa</taxon>
        <taxon>Spiralia</taxon>
        <taxon>Lophotrochozoa</taxon>
        <taxon>Annelida</taxon>
        <taxon>Polychaeta</taxon>
        <taxon>Sedentaria</taxon>
        <taxon>Scolecida</taxon>
        <taxon>Capitellidae</taxon>
        <taxon>Capitella</taxon>
    </lineage>
</organism>
<keyword evidence="16" id="KW-1185">Reference proteome</keyword>
<dbReference type="InterPro" id="IPR003644">
    <property type="entry name" value="Calx_beta"/>
</dbReference>
<dbReference type="STRING" id="283909.R7VAI0"/>
<dbReference type="GO" id="GO:0004930">
    <property type="term" value="F:G protein-coupled receptor activity"/>
    <property type="evidence" value="ECO:0007669"/>
    <property type="project" value="InterPro"/>
</dbReference>
<evidence type="ECO:0000256" key="9">
    <source>
        <dbReference type="SAM" id="MobiDB-lite"/>
    </source>
</evidence>
<evidence type="ECO:0000256" key="1">
    <source>
        <dbReference type="ARBA" id="ARBA00004141"/>
    </source>
</evidence>
<dbReference type="Gene3D" id="1.20.1070.10">
    <property type="entry name" value="Rhodopsin 7-helix transmembrane proteins"/>
    <property type="match status" value="1"/>
</dbReference>
<proteinExistence type="predicted"/>
<keyword evidence="3 11" id="KW-0732">Signal</keyword>
<feature type="transmembrane region" description="Helical" evidence="10">
    <location>
        <begin position="1005"/>
        <end position="1026"/>
    </location>
</feature>
<feature type="transmembrane region" description="Helical" evidence="10">
    <location>
        <begin position="924"/>
        <end position="951"/>
    </location>
</feature>
<keyword evidence="5" id="KW-0106">Calcium</keyword>
<dbReference type="EMBL" id="KB295285">
    <property type="protein sequence ID" value="ELU13346.1"/>
    <property type="molecule type" value="Genomic_DNA"/>
</dbReference>
<evidence type="ECO:0000313" key="15">
    <source>
        <dbReference type="EnsemblMetazoa" id="CapteP219079"/>
    </source>
</evidence>
<comment type="subcellular location">
    <subcellularLocation>
        <location evidence="1">Membrane</location>
        <topology evidence="1">Multi-pass membrane protein</topology>
    </subcellularLocation>
</comment>
<dbReference type="GO" id="GO:0005737">
    <property type="term" value="C:cytoplasm"/>
    <property type="evidence" value="ECO:0007669"/>
    <property type="project" value="TreeGrafter"/>
</dbReference>
<dbReference type="GO" id="GO:0007166">
    <property type="term" value="P:cell surface receptor signaling pathway"/>
    <property type="evidence" value="ECO:0007669"/>
    <property type="project" value="InterPro"/>
</dbReference>
<feature type="chain" id="PRO_5008788836" evidence="11">
    <location>
        <begin position="18"/>
        <end position="1222"/>
    </location>
</feature>
<dbReference type="InterPro" id="IPR000832">
    <property type="entry name" value="GPCR_2_secretin-like"/>
</dbReference>
<evidence type="ECO:0000313" key="16">
    <source>
        <dbReference type="Proteomes" id="UP000014760"/>
    </source>
</evidence>
<feature type="compositionally biased region" description="Polar residues" evidence="9">
    <location>
        <begin position="1097"/>
        <end position="1109"/>
    </location>
</feature>
<dbReference type="HOGENOM" id="CLU_268552_0_0_1"/>
<dbReference type="SUPFAM" id="SSF141072">
    <property type="entry name" value="CalX-like"/>
    <property type="match status" value="3"/>
</dbReference>
<evidence type="ECO:0000256" key="7">
    <source>
        <dbReference type="ARBA" id="ARBA00023136"/>
    </source>
</evidence>
<evidence type="ECO:0000259" key="13">
    <source>
        <dbReference type="PROSITE" id="PS50261"/>
    </source>
</evidence>
<keyword evidence="4" id="KW-0677">Repeat</keyword>
<dbReference type="GO" id="GO:0010855">
    <property type="term" value="F:adenylate cyclase inhibitor activity"/>
    <property type="evidence" value="ECO:0007669"/>
    <property type="project" value="TreeGrafter"/>
</dbReference>
<evidence type="ECO:0000256" key="8">
    <source>
        <dbReference type="ARBA" id="ARBA00023157"/>
    </source>
</evidence>
<feature type="transmembrane region" description="Helical" evidence="10">
    <location>
        <begin position="978"/>
        <end position="999"/>
    </location>
</feature>
<dbReference type="EnsemblMetazoa" id="CapteT219079">
    <property type="protein sequence ID" value="CapteP219079"/>
    <property type="gene ID" value="CapteG219079"/>
</dbReference>
<evidence type="ECO:0000256" key="11">
    <source>
        <dbReference type="SAM" id="SignalP"/>
    </source>
</evidence>
<keyword evidence="8" id="KW-1015">Disulfide bond</keyword>
<dbReference type="PANTHER" id="PTHR46682:SF1">
    <property type="entry name" value="ADHESION G-PROTEIN COUPLED RECEPTOR V1"/>
    <property type="match status" value="1"/>
</dbReference>
<dbReference type="PROSITE" id="PS50261">
    <property type="entry name" value="G_PROTEIN_RECEP_F2_4"/>
    <property type="match status" value="1"/>
</dbReference>
<evidence type="ECO:0000256" key="10">
    <source>
        <dbReference type="SAM" id="Phobius"/>
    </source>
</evidence>
<dbReference type="AlphaFoldDB" id="R7VAI0"/>
<accession>R7VAI0</accession>
<sequence length="1222" mass="136461">MYKILVIFLVYVEGCRSEVNAEGNLSPRLSDIYSTSTVTILRNNDPYGVISIQVDYEPGAAGDRAQEPGSVNLVVRRTGGSLGSIAVQVRTVGGNEQWEGLIDQTPGGSNQTIGQVLANRNIELRALSGQDYSPLDATILLEEDDTEKLLTLYILDDVYPENDEYIYVYVTSLTEGARVAEPETDSGRKGYAEVVIARNDLWNGFVGFAESDSKATAYEDSPLELTIQRTDASYDDLEVYWRAVVAKDSLETRSERVDLIDQLVTTVGKVSCAAKQNLCPLQISLVNDNVPENATWFMLELFLNDQESSGARIDPQRRYANVTIAKSDNPDGLIQFDQASRMVFLEHSASRVVLNIERLGFTGKETIVKYMTQEQEGPDDIAGVVVYHALEGADYVFTDGMVIFRPGETLKSIAISMDPNTASDNPLPKMFRVIVTEASGNVNIGQSVSSVALVDQVDIGVWNVWPQLQVSKITNSSLEKLISELLKAIQGPLTNQQLEVTQSSVNKVLQVALERPLTSGVHTGLMNVLCQLLDPSRSERSGSVRGRWELTRLVEDYAYSLVQHEDCANGAYKATSQDCPYLELVVLKDYPEGINDFQWGVSQEDYLKVPSNLLSARDYGRGSNNPRCYSLAIVVYSSAVWFTSQSTPVFLNDKVLSASLQDQESRFLENPVEYRVYTANKKTAAKRASCRYFDENVETWTSGNDVCTVTNNLALSIDTHVDCECKHMSLYAVESNIVRPEIVGFDLWFFVCCFICMIGLALAIVCHHICLTYHTMFAASLHMHMCFAVLAAEICYVIDVYLSPNHLLSIEADQNNYRCTVMGLIFHYFFLTQFSWMMTQAINFYKVLVLNDEHTERKYVLYFFIGWGECEMSHMICAEPSPIGLPVCLLALFYIVTYVIYRYVSFLPEDRIYSDVTQNEDICFVNNAFAALCGVILPCLLFLMVTAIAFIQAFQVTAQWQAYDDVYRGRYNINEIRTLLLFWAFIVITWLWAGLHMAYGQLWMMVLFCIFNVALGVYAFVAYAVLRHPCLPCFRPEKSVAYEASGHADGSEVGPMYTAQPSLAATPLRRPPPPPSLISMPSHMNAIHEHWAPGDESPSQTYTGASIQPQRGGIRVKRSLAPPSSGPATGGSSNVYVIPAHHHPHASYEPSVTSLPQHHVSDDSRDFDDLILALKTGSSHLHSNYAPSDYAVDREVEEVHFQNPAPSEYLDKRRIPIADTHL</sequence>
<evidence type="ECO:0000256" key="3">
    <source>
        <dbReference type="ARBA" id="ARBA00022729"/>
    </source>
</evidence>
<reference evidence="14 16" key="2">
    <citation type="journal article" date="2013" name="Nature">
        <title>Insights into bilaterian evolution from three spiralian genomes.</title>
        <authorList>
            <person name="Simakov O."/>
            <person name="Marletaz F."/>
            <person name="Cho S.J."/>
            <person name="Edsinger-Gonzales E."/>
            <person name="Havlak P."/>
            <person name="Hellsten U."/>
            <person name="Kuo D.H."/>
            <person name="Larsson T."/>
            <person name="Lv J."/>
            <person name="Arendt D."/>
            <person name="Savage R."/>
            <person name="Osoegawa K."/>
            <person name="de Jong P."/>
            <person name="Grimwood J."/>
            <person name="Chapman J.A."/>
            <person name="Shapiro H."/>
            <person name="Aerts A."/>
            <person name="Otillar R.P."/>
            <person name="Terry A.Y."/>
            <person name="Boore J.L."/>
            <person name="Grigoriev I.V."/>
            <person name="Lindberg D.R."/>
            <person name="Seaver E.C."/>
            <person name="Weisblat D.A."/>
            <person name="Putnam N.H."/>
            <person name="Rokhsar D.S."/>
        </authorList>
    </citation>
    <scope>NUCLEOTIDE SEQUENCE</scope>
    <source>
        <strain evidence="14 16">I ESC-2004</strain>
    </source>
</reference>
<feature type="transmembrane region" description="Helical" evidence="10">
    <location>
        <begin position="783"/>
        <end position="803"/>
    </location>
</feature>
<feature type="transmembrane region" description="Helical" evidence="10">
    <location>
        <begin position="883"/>
        <end position="904"/>
    </location>
</feature>
<dbReference type="EMBL" id="AMQN01005161">
    <property type="status" value="NOT_ANNOTATED_CDS"/>
    <property type="molecule type" value="Genomic_DNA"/>
</dbReference>
<feature type="region of interest" description="Disordered" evidence="9">
    <location>
        <begin position="1093"/>
        <end position="1112"/>
    </location>
</feature>
<dbReference type="Gene3D" id="2.60.220.50">
    <property type="match status" value="1"/>
</dbReference>
<dbReference type="Gene3D" id="2.60.40.2030">
    <property type="match status" value="3"/>
</dbReference>
<dbReference type="InterPro" id="IPR057244">
    <property type="entry name" value="GAIN_B"/>
</dbReference>
<dbReference type="GO" id="GO:0016020">
    <property type="term" value="C:membrane"/>
    <property type="evidence" value="ECO:0007669"/>
    <property type="project" value="UniProtKB-SubCell"/>
</dbReference>
<evidence type="ECO:0000256" key="5">
    <source>
        <dbReference type="ARBA" id="ARBA00022837"/>
    </source>
</evidence>
<dbReference type="GO" id="GO:0001965">
    <property type="term" value="F:G-protein alpha-subunit binding"/>
    <property type="evidence" value="ECO:0007669"/>
    <property type="project" value="TreeGrafter"/>
</dbReference>
<name>R7VAI0_CAPTE</name>
<keyword evidence="6 10" id="KW-1133">Transmembrane helix</keyword>
<dbReference type="OrthoDB" id="2324346at2759"/>
<dbReference type="InterPro" id="IPR026919">
    <property type="entry name" value="ADGRV1"/>
</dbReference>
<gene>
    <name evidence="14" type="ORF">CAPTEDRAFT_219079</name>
</gene>
<evidence type="ECO:0000256" key="2">
    <source>
        <dbReference type="ARBA" id="ARBA00022692"/>
    </source>
</evidence>
<feature type="domain" description="G-protein coupled receptors family 2 profile 2" evidence="13">
    <location>
        <begin position="745"/>
        <end position="1027"/>
    </location>
</feature>
<reference evidence="15" key="3">
    <citation type="submission" date="2015-06" db="UniProtKB">
        <authorList>
            <consortium name="EnsemblMetazoa"/>
        </authorList>
    </citation>
    <scope>IDENTIFICATION</scope>
</reference>
<keyword evidence="7 10" id="KW-0472">Membrane</keyword>
<reference evidence="16" key="1">
    <citation type="submission" date="2012-12" db="EMBL/GenBank/DDBJ databases">
        <authorList>
            <person name="Hellsten U."/>
            <person name="Grimwood J."/>
            <person name="Chapman J.A."/>
            <person name="Shapiro H."/>
            <person name="Aerts A."/>
            <person name="Otillar R.P."/>
            <person name="Terry A.Y."/>
            <person name="Boore J.L."/>
            <person name="Simakov O."/>
            <person name="Marletaz F."/>
            <person name="Cho S.-J."/>
            <person name="Edsinger-Gonzales E."/>
            <person name="Havlak P."/>
            <person name="Kuo D.-H."/>
            <person name="Larsson T."/>
            <person name="Lv J."/>
            <person name="Arendt D."/>
            <person name="Savage R."/>
            <person name="Osoegawa K."/>
            <person name="de Jong P."/>
            <person name="Lindberg D.R."/>
            <person name="Seaver E.C."/>
            <person name="Weisblat D.A."/>
            <person name="Putnam N.H."/>
            <person name="Grigoriev I.V."/>
            <person name="Rokhsar D.S."/>
        </authorList>
    </citation>
    <scope>NUCLEOTIDE SEQUENCE</scope>
    <source>
        <strain evidence="16">I ESC-2004</strain>
    </source>
</reference>
<feature type="transmembrane region" description="Helical" evidence="10">
    <location>
        <begin position="747"/>
        <end position="771"/>
    </location>
</feature>
<dbReference type="OMA" id="SHHICSI"/>
<feature type="transmembrane region" description="Helical" evidence="10">
    <location>
        <begin position="815"/>
        <end position="836"/>
    </location>
</feature>
<evidence type="ECO:0000256" key="6">
    <source>
        <dbReference type="ARBA" id="ARBA00022989"/>
    </source>
</evidence>
<keyword evidence="2 10" id="KW-0812">Transmembrane</keyword>
<evidence type="ECO:0000259" key="12">
    <source>
        <dbReference type="PROSITE" id="PS50221"/>
    </source>
</evidence>
<dbReference type="Pfam" id="PF03160">
    <property type="entry name" value="Calx-beta"/>
    <property type="match status" value="3"/>
</dbReference>